<evidence type="ECO:0000256" key="1">
    <source>
        <dbReference type="ARBA" id="ARBA00006676"/>
    </source>
</evidence>
<dbReference type="PaxDb" id="30732-ENSOMEP00000000621"/>
<evidence type="ECO:0000313" key="3">
    <source>
        <dbReference type="Ensembl" id="ENSOMEP00000000621.1"/>
    </source>
</evidence>
<dbReference type="Proteomes" id="UP000261560">
    <property type="component" value="Unplaced"/>
</dbReference>
<proteinExistence type="inferred from homology"/>
<evidence type="ECO:0000256" key="2">
    <source>
        <dbReference type="ARBA" id="ARBA00023080"/>
    </source>
</evidence>
<dbReference type="GeneTree" id="ENSGT00950000183011"/>
<sequence>MAFSYDPPLNMPRQFPKVSLSEVEEKTQLLAEKVYASALKEEDHRDALSMFTVHEDCPIGLLQAKDHELQKGLAEQQSEESAKRRKSFKIIRSLSGSLQIPGSTDCSGVDGLLPLISPIYTSSSGIEPPPDYQRVTISGDYCAGITLEDYEQAAESLFKALLLREKYSKLAYHRFCRTTSQFLRSAENSMWTEEDEVLPGMKHVCHLIEHVWY</sequence>
<dbReference type="OMA" id="THIAWRM"/>
<reference evidence="3" key="2">
    <citation type="submission" date="2025-09" db="UniProtKB">
        <authorList>
            <consortium name="Ensembl"/>
        </authorList>
    </citation>
    <scope>IDENTIFICATION</scope>
</reference>
<dbReference type="GO" id="GO:0032264">
    <property type="term" value="P:IMP salvage"/>
    <property type="evidence" value="ECO:0007669"/>
    <property type="project" value="InterPro"/>
</dbReference>
<organism evidence="3 4">
    <name type="scientific">Oryzias melastigma</name>
    <name type="common">Marine medaka</name>
    <dbReference type="NCBI Taxonomy" id="30732"/>
    <lineage>
        <taxon>Eukaryota</taxon>
        <taxon>Metazoa</taxon>
        <taxon>Chordata</taxon>
        <taxon>Craniata</taxon>
        <taxon>Vertebrata</taxon>
        <taxon>Euteleostomi</taxon>
        <taxon>Actinopterygii</taxon>
        <taxon>Neopterygii</taxon>
        <taxon>Teleostei</taxon>
        <taxon>Neoteleostei</taxon>
        <taxon>Acanthomorphata</taxon>
        <taxon>Ovalentaria</taxon>
        <taxon>Atherinomorphae</taxon>
        <taxon>Beloniformes</taxon>
        <taxon>Adrianichthyidae</taxon>
        <taxon>Oryziinae</taxon>
        <taxon>Oryzias</taxon>
    </lineage>
</organism>
<dbReference type="AlphaFoldDB" id="A0A3B3B4W1"/>
<dbReference type="InterPro" id="IPR006329">
    <property type="entry name" value="AMPD"/>
</dbReference>
<keyword evidence="2" id="KW-0546">Nucleotide metabolism</keyword>
<evidence type="ECO:0000313" key="4">
    <source>
        <dbReference type="Proteomes" id="UP000261560"/>
    </source>
</evidence>
<name>A0A3B3B4W1_ORYME</name>
<dbReference type="Ensembl" id="ENSOMET00000015556.1">
    <property type="protein sequence ID" value="ENSOMEP00000000621.1"/>
    <property type="gene ID" value="ENSOMEG00000001497.1"/>
</dbReference>
<comment type="similarity">
    <text evidence="1">Belongs to the metallo-dependent hydrolases superfamily. Adenosine and AMP deaminases family.</text>
</comment>
<dbReference type="STRING" id="30732.ENSOMEP00000000621"/>
<accession>A0A3B3B4W1</accession>
<dbReference type="GO" id="GO:0003876">
    <property type="term" value="F:AMP deaminase activity"/>
    <property type="evidence" value="ECO:0007669"/>
    <property type="project" value="InterPro"/>
</dbReference>
<reference evidence="3" key="1">
    <citation type="submission" date="2025-08" db="UniProtKB">
        <authorList>
            <consortium name="Ensembl"/>
        </authorList>
    </citation>
    <scope>IDENTIFICATION</scope>
</reference>
<keyword evidence="4" id="KW-1185">Reference proteome</keyword>
<protein>
    <submittedName>
        <fullName evidence="3">Uncharacterized protein</fullName>
    </submittedName>
</protein>
<dbReference type="Pfam" id="PF19326">
    <property type="entry name" value="AMP_deaminase"/>
    <property type="match status" value="1"/>
</dbReference>